<organism evidence="4">
    <name type="scientific">mine drainage metagenome</name>
    <dbReference type="NCBI Taxonomy" id="410659"/>
    <lineage>
        <taxon>unclassified sequences</taxon>
        <taxon>metagenomes</taxon>
        <taxon>ecological metagenomes</taxon>
    </lineage>
</organism>
<evidence type="ECO:0000313" key="4">
    <source>
        <dbReference type="EMBL" id="EQD61335.1"/>
    </source>
</evidence>
<reference evidence="4" key="2">
    <citation type="journal article" date="2014" name="ISME J.">
        <title>Microbial stratification in low pH oxic and suboxic macroscopic growths along an acid mine drainage.</title>
        <authorList>
            <person name="Mendez-Garcia C."/>
            <person name="Mesa V."/>
            <person name="Sprenger R.R."/>
            <person name="Richter M."/>
            <person name="Diez M.S."/>
            <person name="Solano J."/>
            <person name="Bargiela R."/>
            <person name="Golyshina O.V."/>
            <person name="Manteca A."/>
            <person name="Ramos J.L."/>
            <person name="Gallego J.R."/>
            <person name="Llorente I."/>
            <person name="Martins Dos Santos V.A."/>
            <person name="Jensen O.N."/>
            <person name="Pelaez A.I."/>
            <person name="Sanchez J."/>
            <person name="Ferrer M."/>
        </authorList>
    </citation>
    <scope>NUCLEOTIDE SEQUENCE</scope>
</reference>
<comment type="subcellular location">
    <subcellularLocation>
        <location evidence="1">Cell envelope</location>
    </subcellularLocation>
</comment>
<proteinExistence type="predicted"/>
<name>T1C5E8_9ZZZZ</name>
<feature type="domain" description="CusB-like beta-barrel" evidence="3">
    <location>
        <begin position="3"/>
        <end position="84"/>
    </location>
</feature>
<comment type="caution">
    <text evidence="4">The sequence shown here is derived from an EMBL/GenBank/DDBJ whole genome shotgun (WGS) entry which is preliminary data.</text>
</comment>
<reference evidence="4" key="1">
    <citation type="submission" date="2013-08" db="EMBL/GenBank/DDBJ databases">
        <authorList>
            <person name="Mendez C."/>
            <person name="Richter M."/>
            <person name="Ferrer M."/>
            <person name="Sanchez J."/>
        </authorList>
    </citation>
    <scope>NUCLEOTIDE SEQUENCE</scope>
</reference>
<dbReference type="AlphaFoldDB" id="T1C5E8"/>
<dbReference type="PANTHER" id="PTHR32347:SF23">
    <property type="entry name" value="BLL5650 PROTEIN"/>
    <property type="match status" value="1"/>
</dbReference>
<protein>
    <submittedName>
        <fullName evidence="4">Secretion protein HlyD family protein</fullName>
    </submittedName>
</protein>
<dbReference type="InterPro" id="IPR050465">
    <property type="entry name" value="UPF0194_transport"/>
</dbReference>
<dbReference type="GO" id="GO:0030313">
    <property type="term" value="C:cell envelope"/>
    <property type="evidence" value="ECO:0007669"/>
    <property type="project" value="UniProtKB-SubCell"/>
</dbReference>
<evidence type="ECO:0000259" key="3">
    <source>
        <dbReference type="Pfam" id="PF25954"/>
    </source>
</evidence>
<dbReference type="PANTHER" id="PTHR32347">
    <property type="entry name" value="EFFLUX SYSTEM COMPONENT YKNX-RELATED"/>
    <property type="match status" value="1"/>
</dbReference>
<dbReference type="EMBL" id="AUZX01006947">
    <property type="protein sequence ID" value="EQD61335.1"/>
    <property type="molecule type" value="Genomic_DNA"/>
</dbReference>
<evidence type="ECO:0000256" key="2">
    <source>
        <dbReference type="ARBA" id="ARBA00023054"/>
    </source>
</evidence>
<dbReference type="Pfam" id="PF25954">
    <property type="entry name" value="Beta-barrel_RND_2"/>
    <property type="match status" value="1"/>
</dbReference>
<evidence type="ECO:0000256" key="1">
    <source>
        <dbReference type="ARBA" id="ARBA00004196"/>
    </source>
</evidence>
<dbReference type="InterPro" id="IPR058792">
    <property type="entry name" value="Beta-barrel_RND_2"/>
</dbReference>
<accession>T1C5E8</accession>
<dbReference type="Gene3D" id="2.40.30.170">
    <property type="match status" value="1"/>
</dbReference>
<keyword evidence="2" id="KW-0175">Coiled coil</keyword>
<sequence>MRAYVNEPDLGRVHLGEAAIVTTDNLPAEHFRGRVSFIAENAEFTPKTVDTYAERVTLVYRIRIDIDNRHHELVPGMPVDARIELARASSR</sequence>
<gene>
    <name evidence="4" type="ORF">B1A_09743</name>
</gene>